<gene>
    <name evidence="1" type="ORF">KMW28_17525</name>
</gene>
<evidence type="ECO:0000313" key="1">
    <source>
        <dbReference type="EMBL" id="QWG01445.1"/>
    </source>
</evidence>
<proteinExistence type="predicted"/>
<dbReference type="AlphaFoldDB" id="A0AAX1N5I6"/>
<sequence>MLQRDLEILRHYLGVDLLRYTINYPNLQEGDNLEKLDLNNHQEIVLERLSSLIRKIRLDYIDNKGIGDGVEHQLHRINPTLFVNFRKLCGGEDYKSKWENDAVMQFLFLAARKNYPILLINNQSAFKQQPIFSDSQASYEEFIRIVKDDILNNLTNGKEGFDYRFQFTTQCGFKSLKQVSSAYNTIIIRSFMNCCNEMFYDFDSLMTEIEKSISLLRDLARKKEVEFKSYVCLRGISFLNFKELNLRNAQLKQLPSLSALGIHTKSVGVKHTTHISGGILKVIHNTRIEALDSDVSNGLTNDQHDHQNKIVDAFKFALIFAYNETDGISACIFESGFPLLDLEYISNRDRPKKYYRVKSEDIPKIIEWFDLFYNNDIKSLEITLKRLESAIFANKTPEDSIVDAFIAWESMFSGRGDTTIKVTGSIAKFLKNDFTERENLYKELKKLYNLRSEIVHGKPKKSKELEKENIRFVRKRIISIGIECLSKLLKDEDLLKLDPEKRVNKVLLMN</sequence>
<reference evidence="1 2" key="1">
    <citation type="submission" date="2021-05" db="EMBL/GenBank/DDBJ databases">
        <title>Comparative genomic studies on the polysaccharide-degrading batcterial strains of the Flammeovirga genus.</title>
        <authorList>
            <person name="Zewei F."/>
            <person name="Zheng Z."/>
            <person name="Yu L."/>
            <person name="Ruyue G."/>
            <person name="Yanhong M."/>
            <person name="Yuanyuan C."/>
            <person name="Jingyan G."/>
            <person name="Wenjun H."/>
        </authorList>
    </citation>
    <scope>NUCLEOTIDE SEQUENCE [LARGE SCALE GENOMIC DNA]</scope>
    <source>
        <strain evidence="1 2">NBRC:100898</strain>
    </source>
</reference>
<dbReference type="Proteomes" id="UP000678679">
    <property type="component" value="Chromosome 1"/>
</dbReference>
<dbReference type="KEGG" id="fya:KMW28_17525"/>
<evidence type="ECO:0008006" key="3">
    <source>
        <dbReference type="Google" id="ProtNLM"/>
    </source>
</evidence>
<dbReference type="RefSeq" id="WP_169662930.1">
    <property type="nucleotide sequence ID" value="NZ_CP076132.1"/>
</dbReference>
<dbReference type="EMBL" id="CP076132">
    <property type="protein sequence ID" value="QWG01445.1"/>
    <property type="molecule type" value="Genomic_DNA"/>
</dbReference>
<keyword evidence="2" id="KW-1185">Reference proteome</keyword>
<protein>
    <recommendedName>
        <fullName evidence="3">Apea-like HEPN domain-containing protein</fullName>
    </recommendedName>
</protein>
<accession>A0AAX1N5I6</accession>
<evidence type="ECO:0000313" key="2">
    <source>
        <dbReference type="Proteomes" id="UP000678679"/>
    </source>
</evidence>
<name>A0AAX1N5I6_9BACT</name>
<organism evidence="1 2">
    <name type="scientific">Flammeovirga yaeyamensis</name>
    <dbReference type="NCBI Taxonomy" id="367791"/>
    <lineage>
        <taxon>Bacteria</taxon>
        <taxon>Pseudomonadati</taxon>
        <taxon>Bacteroidota</taxon>
        <taxon>Cytophagia</taxon>
        <taxon>Cytophagales</taxon>
        <taxon>Flammeovirgaceae</taxon>
        <taxon>Flammeovirga</taxon>
    </lineage>
</organism>